<evidence type="ECO:0000313" key="2">
    <source>
        <dbReference type="Proteomes" id="UP000001943"/>
    </source>
</evidence>
<evidence type="ECO:0000313" key="1">
    <source>
        <dbReference type="EMBL" id="ABD43808.1"/>
    </source>
</evidence>
<dbReference type="PaxDb" id="212042-APH_0416"/>
<dbReference type="Proteomes" id="UP000001943">
    <property type="component" value="Chromosome"/>
</dbReference>
<dbReference type="HOGENOM" id="CLU_3394795_0_0_5"/>
<reference evidence="1 2" key="1">
    <citation type="journal article" date="2006" name="PLoS Genet.">
        <title>Comparative genomics of emerging human ehrlichiosis agents.</title>
        <authorList>
            <person name="Dunning Hotopp J.C."/>
            <person name="Lin M."/>
            <person name="Madupu R."/>
            <person name="Crabtree J."/>
            <person name="Angiuoli S.V."/>
            <person name="Eisen J.A."/>
            <person name="Seshadri R."/>
            <person name="Ren Q."/>
            <person name="Wu M."/>
            <person name="Utterback T.R."/>
            <person name="Smith S."/>
            <person name="Lewis M."/>
            <person name="Khouri H."/>
            <person name="Zhang C."/>
            <person name="Niu H."/>
            <person name="Lin Q."/>
            <person name="Ohashi N."/>
            <person name="Zhi N."/>
            <person name="Nelson W."/>
            <person name="Brinkac L.M."/>
            <person name="Dodson R.J."/>
            <person name="Rosovitz M.J."/>
            <person name="Sundaram J."/>
            <person name="Daugherty S.C."/>
            <person name="Davidsen T."/>
            <person name="Durkin A.S."/>
            <person name="Gwinn M."/>
            <person name="Haft D.H."/>
            <person name="Selengut J.D."/>
            <person name="Sullivan S.A."/>
            <person name="Zafar N."/>
            <person name="Zhou L."/>
            <person name="Benahmed F."/>
            <person name="Forberger H."/>
            <person name="Halpin R."/>
            <person name="Mulligan S."/>
            <person name="Robinson J."/>
            <person name="White O."/>
            <person name="Rikihisa Y."/>
            <person name="Tettelin H."/>
        </authorList>
    </citation>
    <scope>NUCLEOTIDE SEQUENCE [LARGE SCALE GENOMIC DNA]</scope>
    <source>
        <strain evidence="1 2">HZ</strain>
    </source>
</reference>
<dbReference type="AlphaFoldDB" id="Q2GKT2"/>
<gene>
    <name evidence="1" type="ordered locus">APH_0416</name>
</gene>
<proteinExistence type="predicted"/>
<dbReference type="EMBL" id="CP000235">
    <property type="protein sequence ID" value="ABD43808.1"/>
    <property type="molecule type" value="Genomic_DNA"/>
</dbReference>
<keyword evidence="2" id="KW-1185">Reference proteome</keyword>
<organism evidence="1 2">
    <name type="scientific">Anaplasma phagocytophilum (strain HZ)</name>
    <dbReference type="NCBI Taxonomy" id="212042"/>
    <lineage>
        <taxon>Bacteria</taxon>
        <taxon>Pseudomonadati</taxon>
        <taxon>Pseudomonadota</taxon>
        <taxon>Alphaproteobacteria</taxon>
        <taxon>Rickettsiales</taxon>
        <taxon>Anaplasmataceae</taxon>
        <taxon>Anaplasma</taxon>
        <taxon>phagocytophilum group</taxon>
    </lineage>
</organism>
<accession>Q2GKT2</accession>
<name>Q2GKT2_ANAPZ</name>
<protein>
    <submittedName>
        <fullName evidence="1">Uncharacterized protein</fullName>
    </submittedName>
</protein>
<sequence>MLREGEKGCSLAVLILCYDVMQQSRVLQLHL</sequence>
<dbReference type="KEGG" id="aph:APH_0416"/>
<dbReference type="EnsemblBacteria" id="ABD43808">
    <property type="protein sequence ID" value="ABD43808"/>
    <property type="gene ID" value="APH_0416"/>
</dbReference>